<keyword evidence="6" id="KW-0963">Cytoplasm</keyword>
<keyword evidence="1 6" id="KW-0808">Transferase</keyword>
<dbReference type="PANTHER" id="PTHR20275:SF0">
    <property type="entry name" value="NAD KINASE"/>
    <property type="match status" value="1"/>
</dbReference>
<evidence type="ECO:0000313" key="8">
    <source>
        <dbReference type="Proteomes" id="UP000824031"/>
    </source>
</evidence>
<dbReference type="HAMAP" id="MF_00361">
    <property type="entry name" value="NAD_kinase"/>
    <property type="match status" value="1"/>
</dbReference>
<comment type="cofactor">
    <cofactor evidence="6">
        <name>a divalent metal cation</name>
        <dbReference type="ChEBI" id="CHEBI:60240"/>
    </cofactor>
</comment>
<feature type="active site" description="Proton acceptor" evidence="6">
    <location>
        <position position="68"/>
    </location>
</feature>
<keyword evidence="3 6" id="KW-0521">NADP</keyword>
<keyword evidence="6" id="KW-0547">Nucleotide-binding</keyword>
<dbReference type="GO" id="GO:0006741">
    <property type="term" value="P:NADP+ biosynthetic process"/>
    <property type="evidence" value="ECO:0007669"/>
    <property type="project" value="UniProtKB-UniRule"/>
</dbReference>
<dbReference type="Pfam" id="PF20143">
    <property type="entry name" value="NAD_kinase_C"/>
    <property type="match status" value="1"/>
</dbReference>
<keyword evidence="4 6" id="KW-0520">NAD</keyword>
<dbReference type="InterPro" id="IPR002504">
    <property type="entry name" value="NADK"/>
</dbReference>
<reference evidence="7" key="2">
    <citation type="submission" date="2021-04" db="EMBL/GenBank/DDBJ databases">
        <authorList>
            <person name="Gilroy R."/>
        </authorList>
    </citation>
    <scope>NUCLEOTIDE SEQUENCE</scope>
    <source>
        <strain evidence="7">3436</strain>
    </source>
</reference>
<comment type="subcellular location">
    <subcellularLocation>
        <location evidence="6">Cytoplasm</location>
    </subcellularLocation>
</comment>
<reference evidence="7" key="1">
    <citation type="journal article" date="2021" name="PeerJ">
        <title>Extensive microbial diversity within the chicken gut microbiome revealed by metagenomics and culture.</title>
        <authorList>
            <person name="Gilroy R."/>
            <person name="Ravi A."/>
            <person name="Getino M."/>
            <person name="Pursley I."/>
            <person name="Horton D.L."/>
            <person name="Alikhan N.F."/>
            <person name="Baker D."/>
            <person name="Gharbi K."/>
            <person name="Hall N."/>
            <person name="Watson M."/>
            <person name="Adriaenssens E.M."/>
            <person name="Foster-Nyarko E."/>
            <person name="Jarju S."/>
            <person name="Secka A."/>
            <person name="Antonio M."/>
            <person name="Oren A."/>
            <person name="Chaudhuri R.R."/>
            <person name="La Ragione R."/>
            <person name="Hildebrand F."/>
            <person name="Pallen M.J."/>
        </authorList>
    </citation>
    <scope>NUCLEOTIDE SEQUENCE</scope>
    <source>
        <strain evidence="7">3436</strain>
    </source>
</reference>
<dbReference type="SUPFAM" id="SSF111331">
    <property type="entry name" value="NAD kinase/diacylglycerol kinase-like"/>
    <property type="match status" value="1"/>
</dbReference>
<feature type="binding site" evidence="6">
    <location>
        <position position="169"/>
    </location>
    <ligand>
        <name>NAD(+)</name>
        <dbReference type="ChEBI" id="CHEBI:57540"/>
    </ligand>
</feature>
<sequence>MAVLLIPNTIKDSGMAVTRRAAALLRDLGVTVLMPQPEEPQAELSGVLCLPEAQAYEKADQVLTIGGDGTLLRAGHACVRYGKPVLGVNLGRTGFLATCEVEELPEKLRRLAAGEYKLSTRGLLAVDNASGNWHAQAINDVVLFGRTRLHPMDYKVYCDGCFVSSYRSDGLILATPTGSTAYSFSAGGPVLDGNADVMVLTPVCAHNVHTAPLVFACGRTLELVADEENRDTCYACADSGPRCDLQPGDSIRVTASAQKLQLVTFADSEQFCAIENKLMRR</sequence>
<comment type="caution">
    <text evidence="6">Lacks conserved residue(s) required for the propagation of feature annotation.</text>
</comment>
<keyword evidence="2 6" id="KW-0418">Kinase</keyword>
<dbReference type="GO" id="GO:0003951">
    <property type="term" value="F:NAD+ kinase activity"/>
    <property type="evidence" value="ECO:0007669"/>
    <property type="project" value="UniProtKB-UniRule"/>
</dbReference>
<dbReference type="GO" id="GO:0051287">
    <property type="term" value="F:NAD binding"/>
    <property type="evidence" value="ECO:0007669"/>
    <property type="project" value="UniProtKB-ARBA"/>
</dbReference>
<dbReference type="AlphaFoldDB" id="A0A9D2JEQ4"/>
<dbReference type="PANTHER" id="PTHR20275">
    <property type="entry name" value="NAD KINASE"/>
    <property type="match status" value="1"/>
</dbReference>
<accession>A0A9D2JEQ4</accession>
<feature type="binding site" evidence="6">
    <location>
        <position position="150"/>
    </location>
    <ligand>
        <name>NAD(+)</name>
        <dbReference type="ChEBI" id="CHEBI:57540"/>
    </ligand>
</feature>
<dbReference type="InterPro" id="IPR017438">
    <property type="entry name" value="ATP-NAD_kinase_N"/>
</dbReference>
<protein>
    <recommendedName>
        <fullName evidence="6">NAD kinase</fullName>
        <ecNumber evidence="6">2.7.1.23</ecNumber>
    </recommendedName>
    <alternativeName>
        <fullName evidence="6">ATP-dependent NAD kinase</fullName>
    </alternativeName>
</protein>
<dbReference type="GO" id="GO:0005737">
    <property type="term" value="C:cytoplasm"/>
    <property type="evidence" value="ECO:0007669"/>
    <property type="project" value="UniProtKB-SubCell"/>
</dbReference>
<dbReference type="GO" id="GO:0005524">
    <property type="term" value="F:ATP binding"/>
    <property type="evidence" value="ECO:0007669"/>
    <property type="project" value="UniProtKB-KW"/>
</dbReference>
<feature type="binding site" evidence="6">
    <location>
        <position position="73"/>
    </location>
    <ligand>
        <name>NAD(+)</name>
        <dbReference type="ChEBI" id="CHEBI:57540"/>
    </ligand>
</feature>
<dbReference type="GO" id="GO:0019674">
    <property type="term" value="P:NAD+ metabolic process"/>
    <property type="evidence" value="ECO:0007669"/>
    <property type="project" value="InterPro"/>
</dbReference>
<feature type="binding site" evidence="6">
    <location>
        <begin position="139"/>
        <end position="140"/>
    </location>
    <ligand>
        <name>NAD(+)</name>
        <dbReference type="ChEBI" id="CHEBI:57540"/>
    </ligand>
</feature>
<keyword evidence="6" id="KW-0067">ATP-binding</keyword>
<comment type="caution">
    <text evidence="7">The sequence shown here is derived from an EMBL/GenBank/DDBJ whole genome shotgun (WGS) entry which is preliminary data.</text>
</comment>
<dbReference type="Gene3D" id="3.40.50.10330">
    <property type="entry name" value="Probable inorganic polyphosphate/atp-NAD kinase, domain 1"/>
    <property type="match status" value="1"/>
</dbReference>
<dbReference type="Gene3D" id="2.60.200.30">
    <property type="entry name" value="Probable inorganic polyphosphate/atp-NAD kinase, domain 2"/>
    <property type="match status" value="1"/>
</dbReference>
<organism evidence="7 8">
    <name type="scientific">Candidatus Gemmiger excrementavium</name>
    <dbReference type="NCBI Taxonomy" id="2838608"/>
    <lineage>
        <taxon>Bacteria</taxon>
        <taxon>Bacillati</taxon>
        <taxon>Bacillota</taxon>
        <taxon>Clostridia</taxon>
        <taxon>Eubacteriales</taxon>
        <taxon>Gemmiger</taxon>
    </lineage>
</organism>
<evidence type="ECO:0000313" key="7">
    <source>
        <dbReference type="EMBL" id="HIZ47735.1"/>
    </source>
</evidence>
<evidence type="ECO:0000256" key="3">
    <source>
        <dbReference type="ARBA" id="ARBA00022857"/>
    </source>
</evidence>
<dbReference type="EC" id="2.7.1.23" evidence="6"/>
<gene>
    <name evidence="6" type="primary">nadK</name>
    <name evidence="7" type="ORF">H9810_03330</name>
</gene>
<evidence type="ECO:0000256" key="6">
    <source>
        <dbReference type="HAMAP-Rule" id="MF_00361"/>
    </source>
</evidence>
<evidence type="ECO:0000256" key="1">
    <source>
        <dbReference type="ARBA" id="ARBA00022679"/>
    </source>
</evidence>
<evidence type="ECO:0000256" key="4">
    <source>
        <dbReference type="ARBA" id="ARBA00023027"/>
    </source>
</evidence>
<dbReference type="InterPro" id="IPR017437">
    <property type="entry name" value="ATP-NAD_kinase_PpnK-typ_C"/>
</dbReference>
<dbReference type="GO" id="GO:0046872">
    <property type="term" value="F:metal ion binding"/>
    <property type="evidence" value="ECO:0007669"/>
    <property type="project" value="UniProtKB-UniRule"/>
</dbReference>
<dbReference type="Pfam" id="PF01513">
    <property type="entry name" value="NAD_kinase"/>
    <property type="match status" value="1"/>
</dbReference>
<feature type="binding site" evidence="6">
    <location>
        <begin position="180"/>
        <end position="185"/>
    </location>
    <ligand>
        <name>NAD(+)</name>
        <dbReference type="ChEBI" id="CHEBI:57540"/>
    </ligand>
</feature>
<evidence type="ECO:0000256" key="2">
    <source>
        <dbReference type="ARBA" id="ARBA00022777"/>
    </source>
</evidence>
<feature type="binding site" evidence="6">
    <location>
        <begin position="68"/>
        <end position="69"/>
    </location>
    <ligand>
        <name>NAD(+)</name>
        <dbReference type="ChEBI" id="CHEBI:57540"/>
    </ligand>
</feature>
<dbReference type="EMBL" id="DXBO01000040">
    <property type="protein sequence ID" value="HIZ47735.1"/>
    <property type="molecule type" value="Genomic_DNA"/>
</dbReference>
<proteinExistence type="inferred from homology"/>
<feature type="binding site" evidence="6">
    <location>
        <position position="167"/>
    </location>
    <ligand>
        <name>NAD(+)</name>
        <dbReference type="ChEBI" id="CHEBI:57540"/>
    </ligand>
</feature>
<dbReference type="InterPro" id="IPR016064">
    <property type="entry name" value="NAD/diacylglycerol_kinase_sf"/>
</dbReference>
<evidence type="ECO:0000256" key="5">
    <source>
        <dbReference type="ARBA" id="ARBA00047925"/>
    </source>
</evidence>
<comment type="catalytic activity">
    <reaction evidence="5 6">
        <text>NAD(+) + ATP = ADP + NADP(+) + H(+)</text>
        <dbReference type="Rhea" id="RHEA:18629"/>
        <dbReference type="ChEBI" id="CHEBI:15378"/>
        <dbReference type="ChEBI" id="CHEBI:30616"/>
        <dbReference type="ChEBI" id="CHEBI:57540"/>
        <dbReference type="ChEBI" id="CHEBI:58349"/>
        <dbReference type="ChEBI" id="CHEBI:456216"/>
        <dbReference type="EC" id="2.7.1.23"/>
    </reaction>
</comment>
<dbReference type="Proteomes" id="UP000824031">
    <property type="component" value="Unassembled WGS sequence"/>
</dbReference>
<comment type="similarity">
    <text evidence="6">Belongs to the NAD kinase family.</text>
</comment>
<name>A0A9D2JEQ4_9FIRM</name>
<comment type="function">
    <text evidence="6">Involved in the regulation of the intracellular balance of NAD and NADP, and is a key enzyme in the biosynthesis of NADP. Catalyzes specifically the phosphorylation on 2'-hydroxyl of the adenosine moiety of NAD to yield NADP.</text>
</comment>